<dbReference type="NCBIfam" id="NF008759">
    <property type="entry name" value="PRK11790.1"/>
    <property type="match status" value="1"/>
</dbReference>
<protein>
    <recommendedName>
        <fullName evidence="14">Phosphoglycerate dehydrogenase</fullName>
    </recommendedName>
</protein>
<feature type="domain" description="D-isomer specific 2-hydroxyacid dehydrogenase catalytic" evidence="8">
    <location>
        <begin position="38"/>
        <end position="351"/>
    </location>
</feature>
<evidence type="ECO:0000256" key="3">
    <source>
        <dbReference type="ARBA" id="ARBA00023002"/>
    </source>
</evidence>
<proteinExistence type="inferred from homology"/>
<evidence type="ECO:0000256" key="6">
    <source>
        <dbReference type="RuleBase" id="RU003719"/>
    </source>
</evidence>
<evidence type="ECO:0000313" key="13">
    <source>
        <dbReference type="Proteomes" id="UP000290189"/>
    </source>
</evidence>
<dbReference type="STRING" id="37360.A0A0G4J6D6"/>
<dbReference type="InterPro" id="IPR006139">
    <property type="entry name" value="D-isomer_2_OHA_DH_cat_dom"/>
</dbReference>
<dbReference type="SUPFAM" id="SSF51735">
    <property type="entry name" value="NAD(P)-binding Rossmann-fold domains"/>
    <property type="match status" value="1"/>
</dbReference>
<dbReference type="PANTHER" id="PTHR42789">
    <property type="entry name" value="D-ISOMER SPECIFIC 2-HYDROXYACID DEHYDROGENASE FAMILY PROTEIN (AFU_ORTHOLOGUE AFUA_6G10090)"/>
    <property type="match status" value="1"/>
</dbReference>
<dbReference type="Pfam" id="PF02826">
    <property type="entry name" value="2-Hacid_dh_C"/>
    <property type="match status" value="1"/>
</dbReference>
<comment type="similarity">
    <text evidence="1 6">Belongs to the D-isomer specific 2-hydroxyacid dehydrogenase family.</text>
</comment>
<dbReference type="Gene3D" id="3.40.50.720">
    <property type="entry name" value="NAD(P)-binding Rossmann-like Domain"/>
    <property type="match status" value="2"/>
</dbReference>
<dbReference type="GO" id="GO:0047545">
    <property type="term" value="F:(S)-2-hydroxyglutarate dehydrogenase activity"/>
    <property type="evidence" value="ECO:0007669"/>
    <property type="project" value="UniProtKB-ARBA"/>
</dbReference>
<dbReference type="GO" id="GO:0004617">
    <property type="term" value="F:phosphoglycerate dehydrogenase activity"/>
    <property type="evidence" value="ECO:0007669"/>
    <property type="project" value="UniProtKB-ARBA"/>
</dbReference>
<gene>
    <name evidence="10" type="ORF">PBRA_009356</name>
    <name evidence="11" type="ORF">PLBR_LOCUS8373</name>
</gene>
<keyword evidence="11" id="KW-0496">Mitochondrion</keyword>
<dbReference type="InterPro" id="IPR029752">
    <property type="entry name" value="D-isomer_DH_CS1"/>
</dbReference>
<dbReference type="EMBL" id="OVEO01000016">
    <property type="protein sequence ID" value="SPR01158.1"/>
    <property type="molecule type" value="Genomic_DNA"/>
</dbReference>
<evidence type="ECO:0000256" key="2">
    <source>
        <dbReference type="ARBA" id="ARBA00022605"/>
    </source>
</evidence>
<dbReference type="Proteomes" id="UP000039324">
    <property type="component" value="Unassembled WGS sequence"/>
</dbReference>
<organism evidence="10 12">
    <name type="scientific">Plasmodiophora brassicae</name>
    <name type="common">Clubroot disease agent</name>
    <dbReference type="NCBI Taxonomy" id="37360"/>
    <lineage>
        <taxon>Eukaryota</taxon>
        <taxon>Sar</taxon>
        <taxon>Rhizaria</taxon>
        <taxon>Endomyxa</taxon>
        <taxon>Phytomyxea</taxon>
        <taxon>Plasmodiophorida</taxon>
        <taxon>Plasmodiophoridae</taxon>
        <taxon>Plasmodiophora</taxon>
    </lineage>
</organism>
<dbReference type="EMBL" id="CDSF01000143">
    <property type="protein sequence ID" value="CEP03138.1"/>
    <property type="molecule type" value="Genomic_DNA"/>
</dbReference>
<dbReference type="InterPro" id="IPR036291">
    <property type="entry name" value="NAD(P)-bd_dom_sf"/>
</dbReference>
<dbReference type="CDD" id="cd12176">
    <property type="entry name" value="PGDH_3"/>
    <property type="match status" value="1"/>
</dbReference>
<keyword evidence="12" id="KW-1185">Reference proteome</keyword>
<feature type="domain" description="D-isomer specific 2-hydroxyacid dehydrogenase NAD-binding" evidence="9">
    <location>
        <begin position="143"/>
        <end position="319"/>
    </location>
</feature>
<evidence type="ECO:0000256" key="4">
    <source>
        <dbReference type="ARBA" id="ARBA00023027"/>
    </source>
</evidence>
<keyword evidence="4" id="KW-0520">NAD</keyword>
<dbReference type="GO" id="GO:0051287">
    <property type="term" value="F:NAD binding"/>
    <property type="evidence" value="ECO:0007669"/>
    <property type="project" value="InterPro"/>
</dbReference>
<evidence type="ECO:0000256" key="7">
    <source>
        <dbReference type="SAM" id="MobiDB-lite"/>
    </source>
</evidence>
<evidence type="ECO:0000259" key="9">
    <source>
        <dbReference type="Pfam" id="PF02826"/>
    </source>
</evidence>
<evidence type="ECO:0000313" key="10">
    <source>
        <dbReference type="EMBL" id="CEP03138.1"/>
    </source>
</evidence>
<dbReference type="SUPFAM" id="SSF52283">
    <property type="entry name" value="Formate/glycerate dehydrogenase catalytic domain-like"/>
    <property type="match status" value="1"/>
</dbReference>
<dbReference type="InterPro" id="IPR050857">
    <property type="entry name" value="D-2-hydroxyacid_DH"/>
</dbReference>
<reference evidence="11 13" key="2">
    <citation type="submission" date="2018-03" db="EMBL/GenBank/DDBJ databases">
        <authorList>
            <person name="Fogelqvist J."/>
        </authorList>
    </citation>
    <scope>NUCLEOTIDE SEQUENCE [LARGE SCALE GENOMIC DNA]</scope>
</reference>
<accession>A0A0G4J6D6</accession>
<dbReference type="OrthoDB" id="418179at2759"/>
<dbReference type="InterPro" id="IPR045865">
    <property type="entry name" value="ACT-like_dom_sf"/>
</dbReference>
<evidence type="ECO:0000313" key="11">
    <source>
        <dbReference type="EMBL" id="SPR01158.1"/>
    </source>
</evidence>
<name>A0A0G4J6D6_PLABS</name>
<keyword evidence="3 6" id="KW-0560">Oxidoreductase</keyword>
<evidence type="ECO:0000313" key="12">
    <source>
        <dbReference type="Proteomes" id="UP000039324"/>
    </source>
</evidence>
<dbReference type="GO" id="GO:0006564">
    <property type="term" value="P:L-serine biosynthetic process"/>
    <property type="evidence" value="ECO:0007669"/>
    <property type="project" value="UniProtKB-ARBA"/>
</dbReference>
<feature type="region of interest" description="Disordered" evidence="7">
    <location>
        <begin position="1"/>
        <end position="21"/>
    </location>
</feature>
<keyword evidence="2" id="KW-0028">Amino-acid biosynthesis</keyword>
<dbReference type="CDD" id="cd04901">
    <property type="entry name" value="ACT_3PGDH"/>
    <property type="match status" value="1"/>
</dbReference>
<evidence type="ECO:0008006" key="14">
    <source>
        <dbReference type="Google" id="ProtNLM"/>
    </source>
</evidence>
<reference evidence="10 12" key="1">
    <citation type="submission" date="2015-02" db="EMBL/GenBank/DDBJ databases">
        <authorList>
            <person name="Chooi Y.-H."/>
        </authorList>
    </citation>
    <scope>NUCLEOTIDE SEQUENCE [LARGE SCALE GENOMIC DNA]</scope>
    <source>
        <strain evidence="10">E3</strain>
    </source>
</reference>
<dbReference type="Proteomes" id="UP000290189">
    <property type="component" value="Unassembled WGS sequence"/>
</dbReference>
<sequence>MKVHCQQQERRASPGEMGLTDVDDGPVRRCYGRQEIRVLLLENVSQKAVDVFVGQGFDVEAHAKLSEKEIVDKIGRVNVIGVRSKTKLTPAILRACKRNGPVAIGCFCIGTDQTDLDVAGQLGIPVFNAPFANTRSVAEIVMGNIIALARGVGDCNSAMHRGTWTKSASNKFEVRGKTLGIVGYGHVGSQLSVIAEALGMKVIFYDIDRVMAIGNATPVATQEQLLNQADFVSLHVPLTPLTTNMITAVEIGQMKQGASFLINYARGKCVDVNAVADALKSGVLLGAAFDVFPTEPASGEPFKNVLQGCPNTILTPHIGGSTEEAQSAIGVEVANKLVDFIATGNSDSAVNFPHIGLPYDSTQHRILNVHRNVPGVLREINSVLGDYNISSQVLGTSGSIGYMICHTDTHVAQEVFEKVAALPNSIRTRIIEQD</sequence>
<dbReference type="SUPFAM" id="SSF55021">
    <property type="entry name" value="ACT-like"/>
    <property type="match status" value="1"/>
</dbReference>
<dbReference type="InterPro" id="IPR006140">
    <property type="entry name" value="D-isomer_DH_NAD-bd"/>
</dbReference>
<dbReference type="PROSITE" id="PS00065">
    <property type="entry name" value="D_2_HYDROXYACID_DH_1"/>
    <property type="match status" value="1"/>
</dbReference>
<evidence type="ECO:0000259" key="8">
    <source>
        <dbReference type="Pfam" id="PF00389"/>
    </source>
</evidence>
<evidence type="ECO:0000256" key="5">
    <source>
        <dbReference type="ARBA" id="ARBA00029440"/>
    </source>
</evidence>
<evidence type="ECO:0000256" key="1">
    <source>
        <dbReference type="ARBA" id="ARBA00005854"/>
    </source>
</evidence>
<dbReference type="PANTHER" id="PTHR42789:SF1">
    <property type="entry name" value="D-ISOMER SPECIFIC 2-HYDROXYACID DEHYDROGENASE FAMILY PROTEIN (AFU_ORTHOLOGUE AFUA_6G10090)"/>
    <property type="match status" value="1"/>
</dbReference>
<dbReference type="AlphaFoldDB" id="A0A0G4J6D6"/>
<dbReference type="Pfam" id="PF00389">
    <property type="entry name" value="2-Hacid_dh"/>
    <property type="match status" value="1"/>
</dbReference>
<dbReference type="FunFam" id="3.40.50.720:FF:000041">
    <property type="entry name" value="D-3-phosphoglycerate dehydrogenase"/>
    <property type="match status" value="1"/>
</dbReference>
<comment type="pathway">
    <text evidence="5">Amino-acid biosynthesis.</text>
</comment>
<dbReference type="OMA" id="SKGCWEV"/>
<dbReference type="Gene3D" id="3.30.70.260">
    <property type="match status" value="1"/>
</dbReference>
<geneLocation type="mitochondrion" evidence="11"/>